<sequence>MASTFFGLNIAVSGMNTYNAVLNTTAHNISNTKTKGYSKQVVNQQAKNALSLRTSFGMQGTGVEVTEIANTRDSYYDYKYRKSTTTFGYYDAAKYYMSSIEDYLYVKDDKSGGLSTSLDSFFKSLINMTTDSTDTTKRAEAAGYADSLGEYARKMSMNLQTLQNDINTEISSTVKQINAYAEQLASLTKQINSLEVYGGQANDLRDQRARILDELSALADVEVTEKVPETGSGLHQYIVALGGNILVDTYSYKTISVETSATKDNQCDIQGLYGLKWSDGQTFNIRSTILGGKLQALFEIRDGNNGENFNAKLTDNGNGTCVGKDAKGKSTITLSAESITGANNCDLAKLSIPESNACLTIGGIDYKYDSFEVSVALDGTYTYTFTLSENLDATSTTNIEKAYKKGDSASIGDSVDFRGIPYYMSQLNEFIRTFSANVNQLQNAGYDMNNDHGVDLFVGLDSKTNKQMDMIELIRNTKDGYYYLNGSKVFSFSGNIDDSADPTKITAGADKNDATLIDYLKNNEYTIKKDSEEVVSKNGIKGKIYTLVNKDGDDTETIFIPDDAKNIFSFSSSSTEDANGDVHSSYYGITAARFQANKNVVKDGRLMAAAKYPQEKTGLSESGNLDRLVALQNDQNIFKQGTPTAFLQIMTATIGVDSSKVVAAATNSENIQKSIENRRLSVMGVDEDEEAQNLVITQNLLNAQYRVISVMNEVLDKLINQTGV</sequence>
<dbReference type="Proteomes" id="UP000050833">
    <property type="component" value="Unassembled WGS sequence"/>
</dbReference>
<dbReference type="InterPro" id="IPR053927">
    <property type="entry name" value="FlgK_helical"/>
</dbReference>
<keyword evidence="5" id="KW-0964">Secreted</keyword>
<evidence type="ECO:0000256" key="6">
    <source>
        <dbReference type="ARBA" id="ARBA00023143"/>
    </source>
</evidence>
<dbReference type="PANTHER" id="PTHR30033">
    <property type="entry name" value="FLAGELLAR HOOK-ASSOCIATED PROTEIN 1"/>
    <property type="match status" value="1"/>
</dbReference>
<dbReference type="Pfam" id="PF22638">
    <property type="entry name" value="FlgK_D1"/>
    <property type="match status" value="1"/>
</dbReference>
<evidence type="ECO:0000256" key="3">
    <source>
        <dbReference type="ARBA" id="ARBA00009677"/>
    </source>
</evidence>
<dbReference type="GO" id="GO:0009424">
    <property type="term" value="C:bacterial-type flagellum hook"/>
    <property type="evidence" value="ECO:0007669"/>
    <property type="project" value="InterPro"/>
</dbReference>
<evidence type="ECO:0000256" key="5">
    <source>
        <dbReference type="ARBA" id="ARBA00022525"/>
    </source>
</evidence>
<dbReference type="GO" id="GO:0005198">
    <property type="term" value="F:structural molecule activity"/>
    <property type="evidence" value="ECO:0007669"/>
    <property type="project" value="InterPro"/>
</dbReference>
<dbReference type="EMBL" id="LLKB01000006">
    <property type="protein sequence ID" value="KQC84307.1"/>
    <property type="molecule type" value="Genomic_DNA"/>
</dbReference>
<comment type="subcellular location">
    <subcellularLocation>
        <location evidence="1">Bacterial flagellum</location>
    </subcellularLocation>
    <subcellularLocation>
        <location evidence="2">Secreted</location>
    </subcellularLocation>
</comment>
<evidence type="ECO:0000256" key="4">
    <source>
        <dbReference type="ARBA" id="ARBA00016244"/>
    </source>
</evidence>
<evidence type="ECO:0000313" key="8">
    <source>
        <dbReference type="EMBL" id="KQC84307.1"/>
    </source>
</evidence>
<dbReference type="GO" id="GO:0044780">
    <property type="term" value="P:bacterial-type flagellum assembly"/>
    <property type="evidence" value="ECO:0007669"/>
    <property type="project" value="InterPro"/>
</dbReference>
<evidence type="ECO:0000256" key="1">
    <source>
        <dbReference type="ARBA" id="ARBA00004365"/>
    </source>
</evidence>
<keyword evidence="6" id="KW-0975">Bacterial flagellum</keyword>
<dbReference type="GO" id="GO:0005576">
    <property type="term" value="C:extracellular region"/>
    <property type="evidence" value="ECO:0007669"/>
    <property type="project" value="UniProtKB-SubCell"/>
</dbReference>
<dbReference type="PRINTS" id="PR01005">
    <property type="entry name" value="FLGHOOKAP1"/>
</dbReference>
<comment type="similarity">
    <text evidence="3">Belongs to the flagella basal body rod proteins family.</text>
</comment>
<accession>A0AAW3JNK9</accession>
<evidence type="ECO:0000259" key="7">
    <source>
        <dbReference type="Pfam" id="PF22638"/>
    </source>
</evidence>
<dbReference type="RefSeq" id="WP_055945837.1">
    <property type="nucleotide sequence ID" value="NZ_LLKB01000006.1"/>
</dbReference>
<comment type="caution">
    <text evidence="8">The sequence shown here is derived from an EMBL/GenBank/DDBJ whole genome shotgun (WGS) entry which is preliminary data.</text>
</comment>
<dbReference type="SUPFAM" id="SSF64518">
    <property type="entry name" value="Phase 1 flagellin"/>
    <property type="match status" value="1"/>
</dbReference>
<dbReference type="InterPro" id="IPR002371">
    <property type="entry name" value="FlgK"/>
</dbReference>
<reference evidence="8 9" key="1">
    <citation type="submission" date="2015-10" db="EMBL/GenBank/DDBJ databases">
        <title>Butyribacter intestini gen. nov., sp. nov., a butyric acid-producing bacterium of the family Lachnospiraceae isolated from the human faeces.</title>
        <authorList>
            <person name="Zou Y."/>
            <person name="Xue W."/>
            <person name="Luo G."/>
            <person name="Lv M."/>
        </authorList>
    </citation>
    <scope>NUCLEOTIDE SEQUENCE [LARGE SCALE GENOMIC DNA]</scope>
    <source>
        <strain evidence="8 9">TF01-11</strain>
    </source>
</reference>
<protein>
    <recommendedName>
        <fullName evidence="4">Flagellar hook-associated protein 1</fullName>
    </recommendedName>
</protein>
<dbReference type="NCBIfam" id="TIGR02492">
    <property type="entry name" value="flgK_ends"/>
    <property type="match status" value="1"/>
</dbReference>
<dbReference type="AlphaFoldDB" id="A0AAW3JNK9"/>
<organism evidence="8 9">
    <name type="scientific">Butyribacter intestini</name>
    <dbReference type="NCBI Taxonomy" id="1703332"/>
    <lineage>
        <taxon>Bacteria</taxon>
        <taxon>Bacillati</taxon>
        <taxon>Bacillota</taxon>
        <taxon>Clostridia</taxon>
        <taxon>Lachnospirales</taxon>
        <taxon>Lachnospiraceae</taxon>
        <taxon>Butyribacter</taxon>
    </lineage>
</organism>
<feature type="domain" description="Flagellar hook-associated protein FlgK helical" evidence="7">
    <location>
        <begin position="108"/>
        <end position="304"/>
    </location>
</feature>
<gene>
    <name evidence="8" type="ORF">APZ18_13445</name>
</gene>
<keyword evidence="9" id="KW-1185">Reference proteome</keyword>
<name>A0AAW3JNK9_9FIRM</name>
<proteinExistence type="inferred from homology"/>
<evidence type="ECO:0000313" key="9">
    <source>
        <dbReference type="Proteomes" id="UP000050833"/>
    </source>
</evidence>
<evidence type="ECO:0000256" key="2">
    <source>
        <dbReference type="ARBA" id="ARBA00004613"/>
    </source>
</evidence>
<dbReference type="PANTHER" id="PTHR30033:SF1">
    <property type="entry name" value="FLAGELLAR HOOK-ASSOCIATED PROTEIN 1"/>
    <property type="match status" value="1"/>
</dbReference>